<evidence type="ECO:0000313" key="2">
    <source>
        <dbReference type="Proteomes" id="UP000053237"/>
    </source>
</evidence>
<evidence type="ECO:0000313" key="1">
    <source>
        <dbReference type="EMBL" id="CCI46483.1"/>
    </source>
</evidence>
<name>A0A024GHY0_9STRA</name>
<dbReference type="InParanoid" id="A0A024GHY0"/>
<keyword evidence="2" id="KW-1185">Reference proteome</keyword>
<organism evidence="1 2">
    <name type="scientific">Albugo candida</name>
    <dbReference type="NCBI Taxonomy" id="65357"/>
    <lineage>
        <taxon>Eukaryota</taxon>
        <taxon>Sar</taxon>
        <taxon>Stramenopiles</taxon>
        <taxon>Oomycota</taxon>
        <taxon>Peronosporomycetes</taxon>
        <taxon>Albuginales</taxon>
        <taxon>Albuginaceae</taxon>
        <taxon>Albugo</taxon>
    </lineage>
</organism>
<dbReference type="EMBL" id="CAIX01000128">
    <property type="protein sequence ID" value="CCI46483.1"/>
    <property type="molecule type" value="Genomic_DNA"/>
</dbReference>
<accession>A0A024GHY0</accession>
<proteinExistence type="predicted"/>
<gene>
    <name evidence="1" type="ORF">BN9_074120</name>
</gene>
<dbReference type="Proteomes" id="UP000053237">
    <property type="component" value="Unassembled WGS sequence"/>
</dbReference>
<reference evidence="1 2" key="1">
    <citation type="submission" date="2012-05" db="EMBL/GenBank/DDBJ databases">
        <title>Recombination and specialization in a pathogen metapopulation.</title>
        <authorList>
            <person name="Gardiner A."/>
            <person name="Kemen E."/>
            <person name="Schultz-Larsen T."/>
            <person name="MacLean D."/>
            <person name="Van Oosterhout C."/>
            <person name="Jones J.D.G."/>
        </authorList>
    </citation>
    <scope>NUCLEOTIDE SEQUENCE [LARGE SCALE GENOMIC DNA]</scope>
    <source>
        <strain evidence="1 2">Ac Nc2</strain>
    </source>
</reference>
<protein>
    <submittedName>
        <fullName evidence="1">Uncharacterized protein</fullName>
    </submittedName>
</protein>
<comment type="caution">
    <text evidence="1">The sequence shown here is derived from an EMBL/GenBank/DDBJ whole genome shotgun (WGS) entry which is preliminary data.</text>
</comment>
<sequence length="125" mass="14805">MCLGLIIVIRNRIHNAKKLDLISVYQWATQNWCIVAAKNYKRCTCVGQPLIHEFLYIEWQLRLQFKNSRFSDSSRFIGDERLRLLKTPHSREVSSAVRRLSITSTKEPSRESFDIHTHTYYMRSS</sequence>
<dbReference type="AlphaFoldDB" id="A0A024GHY0"/>